<comment type="caution">
    <text evidence="9">Lacks conserved residue(s) required for the propagation of feature annotation.</text>
</comment>
<evidence type="ECO:0000256" key="4">
    <source>
        <dbReference type="ARBA" id="ARBA00022692"/>
    </source>
</evidence>
<evidence type="ECO:0000256" key="2">
    <source>
        <dbReference type="ARBA" id="ARBA00022475"/>
    </source>
</evidence>
<comment type="subcellular location">
    <subcellularLocation>
        <location evidence="9">Cell membrane</location>
        <topology evidence="9">Multi-pass membrane protein</topology>
    </subcellularLocation>
</comment>
<organism evidence="12 13">
    <name type="scientific">Clostridium fermenticellae</name>
    <dbReference type="NCBI Taxonomy" id="2068654"/>
    <lineage>
        <taxon>Bacteria</taxon>
        <taxon>Bacillati</taxon>
        <taxon>Bacillota</taxon>
        <taxon>Clostridia</taxon>
        <taxon>Eubacteriales</taxon>
        <taxon>Clostridiaceae</taxon>
        <taxon>Clostridium</taxon>
    </lineage>
</organism>
<evidence type="ECO:0000313" key="13">
    <source>
        <dbReference type="Proteomes" id="UP000266301"/>
    </source>
</evidence>
<keyword evidence="13" id="KW-1185">Reference proteome</keyword>
<dbReference type="RefSeq" id="WP_119972659.1">
    <property type="nucleotide sequence ID" value="NZ_CP032416.1"/>
</dbReference>
<comment type="catalytic activity">
    <reaction evidence="9 10">
        <text>Release of signal peptides from bacterial membrane prolipoproteins. Hydrolyzes -Xaa-Yaa-Zaa-|-(S,diacylglyceryl)Cys-, in which Xaa is hydrophobic (preferably Leu), and Yaa (Ala or Ser) and Zaa (Gly or Ala) have small, neutral side chains.</text>
        <dbReference type="EC" id="3.4.23.36"/>
    </reaction>
</comment>
<feature type="transmembrane region" description="Helical" evidence="9">
    <location>
        <begin position="56"/>
        <end position="75"/>
    </location>
</feature>
<accession>A0A386H4E5</accession>
<dbReference type="Proteomes" id="UP000266301">
    <property type="component" value="Chromosome"/>
</dbReference>
<keyword evidence="5 9" id="KW-0064">Aspartyl protease</keyword>
<dbReference type="NCBIfam" id="TIGR00077">
    <property type="entry name" value="lspA"/>
    <property type="match status" value="1"/>
</dbReference>
<keyword evidence="4 9" id="KW-0812">Transmembrane</keyword>
<dbReference type="EMBL" id="CP032416">
    <property type="protein sequence ID" value="AYD40621.1"/>
    <property type="molecule type" value="Genomic_DNA"/>
</dbReference>
<keyword evidence="7 9" id="KW-1133">Transmembrane helix</keyword>
<name>A0A386H4E5_9CLOT</name>
<evidence type="ECO:0000256" key="9">
    <source>
        <dbReference type="HAMAP-Rule" id="MF_00161"/>
    </source>
</evidence>
<dbReference type="OrthoDB" id="9810259at2"/>
<evidence type="ECO:0000256" key="10">
    <source>
        <dbReference type="RuleBase" id="RU000594"/>
    </source>
</evidence>
<keyword evidence="3 9" id="KW-0645">Protease</keyword>
<dbReference type="PRINTS" id="PR00781">
    <property type="entry name" value="LIPOSIGPTASE"/>
</dbReference>
<comment type="pathway">
    <text evidence="9">Protein modification; lipoprotein biosynthesis (signal peptide cleavage).</text>
</comment>
<dbReference type="GO" id="GO:0006508">
    <property type="term" value="P:proteolysis"/>
    <property type="evidence" value="ECO:0007669"/>
    <property type="project" value="UniProtKB-KW"/>
</dbReference>
<dbReference type="PROSITE" id="PS00855">
    <property type="entry name" value="SPASE_II"/>
    <property type="match status" value="1"/>
</dbReference>
<feature type="transmembrane region" description="Helical" evidence="9">
    <location>
        <begin position="87"/>
        <end position="108"/>
    </location>
</feature>
<evidence type="ECO:0000256" key="1">
    <source>
        <dbReference type="ARBA" id="ARBA00006139"/>
    </source>
</evidence>
<evidence type="ECO:0000256" key="8">
    <source>
        <dbReference type="ARBA" id="ARBA00023136"/>
    </source>
</evidence>
<feature type="transmembrane region" description="Helical" evidence="9">
    <location>
        <begin position="120"/>
        <end position="144"/>
    </location>
</feature>
<dbReference type="GO" id="GO:0004190">
    <property type="term" value="F:aspartic-type endopeptidase activity"/>
    <property type="evidence" value="ECO:0007669"/>
    <property type="project" value="UniProtKB-UniRule"/>
</dbReference>
<dbReference type="PANTHER" id="PTHR33695">
    <property type="entry name" value="LIPOPROTEIN SIGNAL PEPTIDASE"/>
    <property type="match status" value="1"/>
</dbReference>
<protein>
    <recommendedName>
        <fullName evidence="9">Lipoprotein signal peptidase</fullName>
        <ecNumber evidence="9">3.4.23.36</ecNumber>
    </recommendedName>
    <alternativeName>
        <fullName evidence="9">Prolipoprotein signal peptidase</fullName>
    </alternativeName>
    <alternativeName>
        <fullName evidence="9">Signal peptidase II</fullName>
        <shortName evidence="9">SPase II</shortName>
    </alternativeName>
</protein>
<dbReference type="InterPro" id="IPR001872">
    <property type="entry name" value="Peptidase_A8"/>
</dbReference>
<keyword evidence="2 9" id="KW-1003">Cell membrane</keyword>
<dbReference type="Pfam" id="PF01252">
    <property type="entry name" value="Peptidase_A8"/>
    <property type="match status" value="1"/>
</dbReference>
<gene>
    <name evidence="9 12" type="primary">lspA</name>
    <name evidence="12" type="ORF">D4Z93_08800</name>
</gene>
<evidence type="ECO:0000256" key="3">
    <source>
        <dbReference type="ARBA" id="ARBA00022670"/>
    </source>
</evidence>
<feature type="active site" evidence="9">
    <location>
        <position position="129"/>
    </location>
</feature>
<keyword evidence="8 9" id="KW-0472">Membrane</keyword>
<dbReference type="EC" id="3.4.23.36" evidence="9"/>
<evidence type="ECO:0000256" key="6">
    <source>
        <dbReference type="ARBA" id="ARBA00022801"/>
    </source>
</evidence>
<reference evidence="12 13" key="1">
    <citation type="journal article" date="2019" name="Int. J. Syst. Evol. Microbiol.">
        <title>Clostridium fermenticellae sp. nov., isolated from the mud in a fermentation cellar for the production of the Chinese liquor, baijiu.</title>
        <authorList>
            <person name="Xu P.X."/>
            <person name="Chai L.J."/>
            <person name="Qiu T."/>
            <person name="Zhang X.J."/>
            <person name="Lu Z.M."/>
            <person name="Xiao C."/>
            <person name="Wang S.T."/>
            <person name="Shen C.H."/>
            <person name="Shi J.S."/>
            <person name="Xu Z.H."/>
        </authorList>
    </citation>
    <scope>NUCLEOTIDE SEQUENCE [LARGE SCALE GENOMIC DNA]</scope>
    <source>
        <strain evidence="12 13">JN500901</strain>
    </source>
</reference>
<comment type="similarity">
    <text evidence="1 9 11">Belongs to the peptidase A8 family.</text>
</comment>
<dbReference type="GO" id="GO:0005886">
    <property type="term" value="C:plasma membrane"/>
    <property type="evidence" value="ECO:0007669"/>
    <property type="project" value="UniProtKB-SubCell"/>
</dbReference>
<evidence type="ECO:0000256" key="11">
    <source>
        <dbReference type="RuleBase" id="RU004181"/>
    </source>
</evidence>
<sequence>MEFLVVIVVLILDRITKLWALNILTKVPEIVILKNIFGFSYLENRGAAFGILQNRVILLVVITFIVIAGVIYYFLRYKPNSRILKISIALILGGAVGNLFDRIFYGYVVDFILVHYRDIYYFPTFNVADVTVVIGTSLLAFYLIKEDGYGN</sequence>
<dbReference type="AlphaFoldDB" id="A0A386H4E5"/>
<comment type="function">
    <text evidence="9 10">This protein specifically catalyzes the removal of signal peptides from prolipoproteins.</text>
</comment>
<dbReference type="PANTHER" id="PTHR33695:SF1">
    <property type="entry name" value="LIPOPROTEIN SIGNAL PEPTIDASE"/>
    <property type="match status" value="1"/>
</dbReference>
<evidence type="ECO:0000313" key="12">
    <source>
        <dbReference type="EMBL" id="AYD40621.1"/>
    </source>
</evidence>
<feature type="active site" evidence="9">
    <location>
        <position position="110"/>
    </location>
</feature>
<dbReference type="KEGG" id="cfer:D4Z93_08800"/>
<dbReference type="HAMAP" id="MF_00161">
    <property type="entry name" value="LspA"/>
    <property type="match status" value="1"/>
</dbReference>
<evidence type="ECO:0000256" key="7">
    <source>
        <dbReference type="ARBA" id="ARBA00022989"/>
    </source>
</evidence>
<dbReference type="UniPathway" id="UPA00665"/>
<evidence type="ECO:0000256" key="5">
    <source>
        <dbReference type="ARBA" id="ARBA00022750"/>
    </source>
</evidence>
<proteinExistence type="inferred from homology"/>
<keyword evidence="6 9" id="KW-0378">Hydrolase</keyword>